<sequence length="405" mass="45198">MIRPPRVPHLRLIQKAREDRFADEHIPPLMPRLVIPMCDRTEDVRAHNRYFEQGQFLSRQEAWAELGELIRSFDQRRVTTPGGTPVAAVLAAGARADAVEAAAAAVRRFDETGARDTLLALEDILEDNSEDHGVALVVALAHIDIGWAWRGESWGLELPTLNKGGFHSHFNAAARIIDRFDPFELDAPTLAAARCALLAAERRPDQRVADDYEDLIDLDPASPGHMRAMGVHLLPRWFGSYEQLELQARRTAARTIDLWGAGGYTWVYLDALAMDDGAFERLDPEFFIEGMCDILALQPEQHTVNLFAAFTGQTLSGWSEPGSNRARVAECFDWIARDFLREVHPVVWMQDVTPVLHPAPLPTTRDTQRKGRVRALSALAEHFAPQIRAGNRVIFDADGVSVVPA</sequence>
<evidence type="ECO:0000313" key="1">
    <source>
        <dbReference type="EMBL" id="MEC3861915.1"/>
    </source>
</evidence>
<reference evidence="1 2" key="1">
    <citation type="submission" date="2024-01" db="EMBL/GenBank/DDBJ databases">
        <title>Mesobacterium rodlantinim sp. nov., isolated from shallow sea hydrothermal systems off Kueishantao Island.</title>
        <authorList>
            <person name="Su Z."/>
            <person name="Tang K."/>
        </authorList>
    </citation>
    <scope>NUCLEOTIDE SEQUENCE [LARGE SCALE GENOMIC DNA]</scope>
    <source>
        <strain evidence="1 2">TK19101</strain>
    </source>
</reference>
<proteinExistence type="predicted"/>
<protein>
    <submittedName>
        <fullName evidence="1">Uncharacterized protein</fullName>
    </submittedName>
</protein>
<name>A0ABU6HHH6_9RHOB</name>
<dbReference type="RefSeq" id="WP_326297640.1">
    <property type="nucleotide sequence ID" value="NZ_JAYLLH010000014.1"/>
</dbReference>
<organism evidence="1 2">
    <name type="scientific">Mesobacterium hydrothermale</name>
    <dbReference type="NCBI Taxonomy" id="3111907"/>
    <lineage>
        <taxon>Bacteria</taxon>
        <taxon>Pseudomonadati</taxon>
        <taxon>Pseudomonadota</taxon>
        <taxon>Alphaproteobacteria</taxon>
        <taxon>Rhodobacterales</taxon>
        <taxon>Roseobacteraceae</taxon>
        <taxon>Mesobacterium</taxon>
    </lineage>
</organism>
<gene>
    <name evidence="1" type="ORF">VK792_11530</name>
</gene>
<dbReference type="EMBL" id="JAYLLH010000014">
    <property type="protein sequence ID" value="MEC3861915.1"/>
    <property type="molecule type" value="Genomic_DNA"/>
</dbReference>
<evidence type="ECO:0000313" key="2">
    <source>
        <dbReference type="Proteomes" id="UP001348149"/>
    </source>
</evidence>
<dbReference type="Proteomes" id="UP001348149">
    <property type="component" value="Unassembled WGS sequence"/>
</dbReference>
<accession>A0ABU6HHH6</accession>
<comment type="caution">
    <text evidence="1">The sequence shown here is derived from an EMBL/GenBank/DDBJ whole genome shotgun (WGS) entry which is preliminary data.</text>
</comment>
<keyword evidence="2" id="KW-1185">Reference proteome</keyword>